<reference evidence="3" key="1">
    <citation type="journal article" date="2022" name="Int. J. Syst. Evol. Microbiol.">
        <title>Cellulosimicrobium protaetiae sp. nov., isolated from the gut of the larva of Protaetia brevitarsis seulensis.</title>
        <authorList>
            <person name="Le Han H."/>
            <person name="Nguyen T.T.H."/>
            <person name="Li Z."/>
            <person name="Shin N.R."/>
            <person name="Kim S.G."/>
        </authorList>
    </citation>
    <scope>NUCLEOTIDE SEQUENCE [LARGE SCALE GENOMIC DNA]</scope>
    <source>
        <strain evidence="3">BI34</strain>
    </source>
</reference>
<dbReference type="EMBL" id="CP052757">
    <property type="protein sequence ID" value="QJW34948.1"/>
    <property type="molecule type" value="Genomic_DNA"/>
</dbReference>
<dbReference type="Proteomes" id="UP000451354">
    <property type="component" value="Chromosome"/>
</dbReference>
<gene>
    <name evidence="2" type="ORF">FIC82_000770</name>
</gene>
<dbReference type="KEGG" id="cprt:FIC82_000770"/>
<evidence type="ECO:0000256" key="1">
    <source>
        <dbReference type="SAM" id="MobiDB-lite"/>
    </source>
</evidence>
<protein>
    <submittedName>
        <fullName evidence="2">Uncharacterized protein</fullName>
    </submittedName>
</protein>
<feature type="region of interest" description="Disordered" evidence="1">
    <location>
        <begin position="85"/>
        <end position="116"/>
    </location>
</feature>
<feature type="compositionally biased region" description="Basic and acidic residues" evidence="1">
    <location>
        <begin position="85"/>
        <end position="114"/>
    </location>
</feature>
<evidence type="ECO:0000313" key="3">
    <source>
        <dbReference type="Proteomes" id="UP000451354"/>
    </source>
</evidence>
<dbReference type="AlphaFoldDB" id="A0A6M5UD02"/>
<sequence length="245" mass="27183">MGDDEVVGSKIALIEAQLRALRTIALAQSRWREVAAAVAAGTPLPLDGLTPEQEETVRNLQLRRLSPQDRERVRAEIDALEAALRRLTSDDDAPEPDRPRPDGGPERAHEDAPPDARWFAVAPLSGTVFRPGRASATGLPRPRLRREEHALRLMNDYAADWPLWPATSATAEELEPLLGSPLTARLRRWARTFNDHYSHVDGWDDPAVAAGHRAEADRLLAALREALPPPWTVSLDYWETTGDGR</sequence>
<name>A0A6M5UD02_9MICO</name>
<keyword evidence="3" id="KW-1185">Reference proteome</keyword>
<proteinExistence type="predicted"/>
<dbReference type="OrthoDB" id="4409815at2"/>
<organism evidence="2 3">
    <name type="scientific">Cellulosimicrobium protaetiae</name>
    <dbReference type="NCBI Taxonomy" id="2587808"/>
    <lineage>
        <taxon>Bacteria</taxon>
        <taxon>Bacillati</taxon>
        <taxon>Actinomycetota</taxon>
        <taxon>Actinomycetes</taxon>
        <taxon>Micrococcales</taxon>
        <taxon>Promicromonosporaceae</taxon>
        <taxon>Cellulosimicrobium</taxon>
    </lineage>
</organism>
<dbReference type="RefSeq" id="WP_154797181.1">
    <property type="nucleotide sequence ID" value="NZ_CP052757.1"/>
</dbReference>
<evidence type="ECO:0000313" key="2">
    <source>
        <dbReference type="EMBL" id="QJW34948.1"/>
    </source>
</evidence>
<accession>A0A6M5UD02</accession>